<organism evidence="1 2">
    <name type="scientific">Elysia crispata</name>
    <name type="common">lettuce slug</name>
    <dbReference type="NCBI Taxonomy" id="231223"/>
    <lineage>
        <taxon>Eukaryota</taxon>
        <taxon>Metazoa</taxon>
        <taxon>Spiralia</taxon>
        <taxon>Lophotrochozoa</taxon>
        <taxon>Mollusca</taxon>
        <taxon>Gastropoda</taxon>
        <taxon>Heterobranchia</taxon>
        <taxon>Euthyneura</taxon>
        <taxon>Panpulmonata</taxon>
        <taxon>Sacoglossa</taxon>
        <taxon>Placobranchoidea</taxon>
        <taxon>Plakobranchidae</taxon>
        <taxon>Elysia</taxon>
    </lineage>
</organism>
<accession>A0AAE1B2T1</accession>
<dbReference type="Proteomes" id="UP001283361">
    <property type="component" value="Unassembled WGS sequence"/>
</dbReference>
<reference evidence="1" key="1">
    <citation type="journal article" date="2023" name="G3 (Bethesda)">
        <title>A reference genome for the long-term kleptoplast-retaining sea slug Elysia crispata morphotype clarki.</title>
        <authorList>
            <person name="Eastman K.E."/>
            <person name="Pendleton A.L."/>
            <person name="Shaikh M.A."/>
            <person name="Suttiyut T."/>
            <person name="Ogas R."/>
            <person name="Tomko P."/>
            <person name="Gavelis G."/>
            <person name="Widhalm J.R."/>
            <person name="Wisecaver J.H."/>
        </authorList>
    </citation>
    <scope>NUCLEOTIDE SEQUENCE</scope>
    <source>
        <strain evidence="1">ECLA1</strain>
    </source>
</reference>
<comment type="caution">
    <text evidence="1">The sequence shown here is derived from an EMBL/GenBank/DDBJ whole genome shotgun (WGS) entry which is preliminary data.</text>
</comment>
<sequence>MGNIDRDDSSTDGETCLNRAMELKQRIQTVTKIVMKRETTVPDQLLAMMFGPLCSHHRCKGDPALRLT</sequence>
<dbReference type="AlphaFoldDB" id="A0AAE1B2T1"/>
<gene>
    <name evidence="1" type="ORF">RRG08_049304</name>
</gene>
<protein>
    <submittedName>
        <fullName evidence="1">Uncharacterized protein</fullName>
    </submittedName>
</protein>
<dbReference type="EMBL" id="JAWDGP010000761">
    <property type="protein sequence ID" value="KAK3797472.1"/>
    <property type="molecule type" value="Genomic_DNA"/>
</dbReference>
<proteinExistence type="predicted"/>
<evidence type="ECO:0000313" key="1">
    <source>
        <dbReference type="EMBL" id="KAK3797472.1"/>
    </source>
</evidence>
<evidence type="ECO:0000313" key="2">
    <source>
        <dbReference type="Proteomes" id="UP001283361"/>
    </source>
</evidence>
<keyword evidence="2" id="KW-1185">Reference proteome</keyword>
<name>A0AAE1B2T1_9GAST</name>